<keyword evidence="1" id="KW-0805">Transcription regulation</keyword>
<dbReference type="GO" id="GO:0003700">
    <property type="term" value="F:DNA-binding transcription factor activity"/>
    <property type="evidence" value="ECO:0007669"/>
    <property type="project" value="TreeGrafter"/>
</dbReference>
<dbReference type="Pfam" id="PF00356">
    <property type="entry name" value="LacI"/>
    <property type="match status" value="1"/>
</dbReference>
<dbReference type="PROSITE" id="PS50932">
    <property type="entry name" value="HTH_LACI_2"/>
    <property type="match status" value="1"/>
</dbReference>
<dbReference type="AlphaFoldDB" id="A0A2S6ITQ9"/>
<comment type="caution">
    <text evidence="5">The sequence shown here is derived from an EMBL/GenBank/DDBJ whole genome shotgun (WGS) entry which is preliminary data.</text>
</comment>
<protein>
    <submittedName>
        <fullName evidence="5">LacI family transcriptional regulator</fullName>
    </submittedName>
</protein>
<dbReference type="InterPro" id="IPR046335">
    <property type="entry name" value="LacI/GalR-like_sensor"/>
</dbReference>
<evidence type="ECO:0000256" key="2">
    <source>
        <dbReference type="ARBA" id="ARBA00023125"/>
    </source>
</evidence>
<dbReference type="InterPro" id="IPR000843">
    <property type="entry name" value="HTH_LacI"/>
</dbReference>
<dbReference type="CDD" id="cd01392">
    <property type="entry name" value="HTH_LacI"/>
    <property type="match status" value="1"/>
</dbReference>
<dbReference type="OrthoDB" id="3595338at2"/>
<keyword evidence="2" id="KW-0238">DNA-binding</keyword>
<dbReference type="PANTHER" id="PTHR30146:SF109">
    <property type="entry name" value="HTH-TYPE TRANSCRIPTIONAL REGULATOR GALS"/>
    <property type="match status" value="1"/>
</dbReference>
<dbReference type="Proteomes" id="UP000239485">
    <property type="component" value="Unassembled WGS sequence"/>
</dbReference>
<dbReference type="SUPFAM" id="SSF53822">
    <property type="entry name" value="Periplasmic binding protein-like I"/>
    <property type="match status" value="1"/>
</dbReference>
<accession>A0A2S6ITQ9</accession>
<dbReference type="CDD" id="cd06267">
    <property type="entry name" value="PBP1_LacI_sugar_binding-like"/>
    <property type="match status" value="1"/>
</dbReference>
<dbReference type="InterPro" id="IPR010982">
    <property type="entry name" value="Lambda_DNA-bd_dom_sf"/>
</dbReference>
<evidence type="ECO:0000256" key="1">
    <source>
        <dbReference type="ARBA" id="ARBA00023015"/>
    </source>
</evidence>
<dbReference type="EMBL" id="PTJD01000003">
    <property type="protein sequence ID" value="PPK97633.1"/>
    <property type="molecule type" value="Genomic_DNA"/>
</dbReference>
<organism evidence="5 6">
    <name type="scientific">Kineococcus xinjiangensis</name>
    <dbReference type="NCBI Taxonomy" id="512762"/>
    <lineage>
        <taxon>Bacteria</taxon>
        <taxon>Bacillati</taxon>
        <taxon>Actinomycetota</taxon>
        <taxon>Actinomycetes</taxon>
        <taxon>Kineosporiales</taxon>
        <taxon>Kineosporiaceae</taxon>
        <taxon>Kineococcus</taxon>
    </lineage>
</organism>
<evidence type="ECO:0000313" key="6">
    <source>
        <dbReference type="Proteomes" id="UP000239485"/>
    </source>
</evidence>
<keyword evidence="6" id="KW-1185">Reference proteome</keyword>
<keyword evidence="3" id="KW-0804">Transcription</keyword>
<dbReference type="SUPFAM" id="SSF47413">
    <property type="entry name" value="lambda repressor-like DNA-binding domains"/>
    <property type="match status" value="1"/>
</dbReference>
<dbReference type="InterPro" id="IPR028082">
    <property type="entry name" value="Peripla_BP_I"/>
</dbReference>
<dbReference type="Gene3D" id="1.10.260.40">
    <property type="entry name" value="lambda repressor-like DNA-binding domains"/>
    <property type="match status" value="1"/>
</dbReference>
<dbReference type="PROSITE" id="PS00356">
    <property type="entry name" value="HTH_LACI_1"/>
    <property type="match status" value="1"/>
</dbReference>
<evidence type="ECO:0000313" key="5">
    <source>
        <dbReference type="EMBL" id="PPK97633.1"/>
    </source>
</evidence>
<dbReference type="SMART" id="SM00354">
    <property type="entry name" value="HTH_LACI"/>
    <property type="match status" value="1"/>
</dbReference>
<gene>
    <name evidence="5" type="ORF">CLV92_103167</name>
</gene>
<name>A0A2S6ITQ9_9ACTN</name>
<dbReference type="Gene3D" id="3.40.50.2300">
    <property type="match status" value="2"/>
</dbReference>
<dbReference type="Pfam" id="PF13377">
    <property type="entry name" value="Peripla_BP_3"/>
    <property type="match status" value="1"/>
</dbReference>
<dbReference type="GO" id="GO:0000976">
    <property type="term" value="F:transcription cis-regulatory region binding"/>
    <property type="evidence" value="ECO:0007669"/>
    <property type="project" value="TreeGrafter"/>
</dbReference>
<proteinExistence type="predicted"/>
<sequence length="348" mass="37282">MDDSRTRRPEPTMRDVAALAGVSIKTVSRAVNGERGVGADVARRVAEAAAALGYRPNLSASSLRRADRRSTTLGVVFEDLSNPFDSTLLRAVEARARESGFLVFAGSDEDDPARQAEILESLALRRVDGLLAMPLAGHQDALRGERQRGVPMVLLDRPPTFPDTDCVTTTNRESTSEAVQRLTALGHRRIAFLGDRQELWTHQERHAGYVEGLARAGVRPGRDLVRRDLRGPEAAQTAVTDLLGLPEPPTAVFAAQNLLAIGAVRALQHAGLEHDVALVGFDDFPVADLLRPAVSVVQQDVSALGRTAADLVLARIAGDRSPAKHVTIPATLVPRGSGEVPPLRSARG</sequence>
<dbReference type="PANTHER" id="PTHR30146">
    <property type="entry name" value="LACI-RELATED TRANSCRIPTIONAL REPRESSOR"/>
    <property type="match status" value="1"/>
</dbReference>
<evidence type="ECO:0000256" key="3">
    <source>
        <dbReference type="ARBA" id="ARBA00023163"/>
    </source>
</evidence>
<dbReference type="RefSeq" id="WP_104431816.1">
    <property type="nucleotide sequence ID" value="NZ_PTJD01000003.1"/>
</dbReference>
<reference evidence="5 6" key="1">
    <citation type="submission" date="2018-02" db="EMBL/GenBank/DDBJ databases">
        <title>Genomic Encyclopedia of Archaeal and Bacterial Type Strains, Phase II (KMG-II): from individual species to whole genera.</title>
        <authorList>
            <person name="Goeker M."/>
        </authorList>
    </citation>
    <scope>NUCLEOTIDE SEQUENCE [LARGE SCALE GENOMIC DNA]</scope>
    <source>
        <strain evidence="5 6">DSM 22857</strain>
    </source>
</reference>
<evidence type="ECO:0000259" key="4">
    <source>
        <dbReference type="PROSITE" id="PS50932"/>
    </source>
</evidence>
<feature type="domain" description="HTH lacI-type" evidence="4">
    <location>
        <begin position="11"/>
        <end position="65"/>
    </location>
</feature>